<comment type="caution">
    <text evidence="3">The sequence shown here is derived from an EMBL/GenBank/DDBJ whole genome shotgun (WGS) entry which is preliminary data.</text>
</comment>
<keyword evidence="2" id="KW-1133">Transmembrane helix</keyword>
<dbReference type="EMBL" id="JBBPCC010000012">
    <property type="protein sequence ID" value="MEK8129927.1"/>
    <property type="molecule type" value="Genomic_DNA"/>
</dbReference>
<feature type="compositionally biased region" description="Polar residues" evidence="1">
    <location>
        <begin position="321"/>
        <end position="330"/>
    </location>
</feature>
<evidence type="ECO:0000313" key="4">
    <source>
        <dbReference type="Proteomes" id="UP001469365"/>
    </source>
</evidence>
<evidence type="ECO:0000256" key="2">
    <source>
        <dbReference type="SAM" id="Phobius"/>
    </source>
</evidence>
<keyword evidence="2" id="KW-0812">Transmembrane</keyword>
<feature type="transmembrane region" description="Helical" evidence="2">
    <location>
        <begin position="64"/>
        <end position="81"/>
    </location>
</feature>
<name>A0ABU9DNZ4_9BACL</name>
<keyword evidence="4" id="KW-1185">Reference proteome</keyword>
<evidence type="ECO:0000256" key="1">
    <source>
        <dbReference type="SAM" id="MobiDB-lite"/>
    </source>
</evidence>
<organism evidence="3 4">
    <name type="scientific">Paenibacillus filicis</name>
    <dbReference type="NCBI Taxonomy" id="669464"/>
    <lineage>
        <taxon>Bacteria</taxon>
        <taxon>Bacillati</taxon>
        <taxon>Bacillota</taxon>
        <taxon>Bacilli</taxon>
        <taxon>Bacillales</taxon>
        <taxon>Paenibacillaceae</taxon>
        <taxon>Paenibacillus</taxon>
    </lineage>
</organism>
<accession>A0ABU9DNZ4</accession>
<dbReference type="RefSeq" id="WP_341417049.1">
    <property type="nucleotide sequence ID" value="NZ_JBBPCC010000012.1"/>
</dbReference>
<reference evidence="3 4" key="1">
    <citation type="submission" date="2024-04" db="EMBL/GenBank/DDBJ databases">
        <title>draft genome sequnece of Paenibacillus filicis.</title>
        <authorList>
            <person name="Kim D.-U."/>
        </authorList>
    </citation>
    <scope>NUCLEOTIDE SEQUENCE [LARGE SCALE GENOMIC DNA]</scope>
    <source>
        <strain evidence="3 4">KACC14197</strain>
    </source>
</reference>
<evidence type="ECO:0000313" key="3">
    <source>
        <dbReference type="EMBL" id="MEK8129927.1"/>
    </source>
</evidence>
<sequence>MNPKKTVRFNKTLRTAYLFQRLRQCSSCGAYTCLDPEECPRCGPKGTWLKVPAPAEVAARQRGYTDMIVLGILAAAGVIVARSFTEMAAALGAGAVLIAGYAKIRQAYAPYIFRRTLSRLLLQEHEKIRQGLLQDIDQAEVALKSEDFKSAYEKFREIGHFIQDNPIRLLKLMCLNRFILRSDMELELTPLIPSRFDTDFTAYLLEISRVKPRLIERPTIDYVVKHRTEIERLPYGAEVLTAAAGAALRIKSHLLQYQGLVLDYIDLLPDERLQRLQQLAAELAADNPGLYERVQQAAGRRSGGAVTGFTAPEPVAKSESESLTDSSEPNSQRRERL</sequence>
<gene>
    <name evidence="3" type="ORF">WMW72_18655</name>
</gene>
<feature type="region of interest" description="Disordered" evidence="1">
    <location>
        <begin position="296"/>
        <end position="337"/>
    </location>
</feature>
<dbReference type="Proteomes" id="UP001469365">
    <property type="component" value="Unassembled WGS sequence"/>
</dbReference>
<protein>
    <submittedName>
        <fullName evidence="3">Uncharacterized protein</fullName>
    </submittedName>
</protein>
<keyword evidence="2" id="KW-0472">Membrane</keyword>
<proteinExistence type="predicted"/>